<protein>
    <submittedName>
        <fullName evidence="1">Uncharacterized protein</fullName>
    </submittedName>
</protein>
<dbReference type="PROSITE" id="PS51257">
    <property type="entry name" value="PROKAR_LIPOPROTEIN"/>
    <property type="match status" value="1"/>
</dbReference>
<proteinExistence type="predicted"/>
<sequence>MRDWPVLVVVLALVAGCGTAPEVPSPVVPSISASGEQESSDGWEITVYYTAVEEFHDGVATAVTGCLVLDCSGGDDDLGDYPADFVQAVHDEGTGLTRSGRYLNWSYDVGYWLDSVARASDGGVLEPFVTAAADSDVLAPGTDFRISGCGRLEDGTAPPVAVCGRLSAAGWHISDEFTPGLGGARHIDAYIGPETGPDFTDSEWYLTLVGATLAIS</sequence>
<keyword evidence="2" id="KW-1185">Reference proteome</keyword>
<evidence type="ECO:0000313" key="1">
    <source>
        <dbReference type="EMBL" id="SDS35076.1"/>
    </source>
</evidence>
<organism evidence="1 2">
    <name type="scientific">Actinoplanes derwentensis</name>
    <dbReference type="NCBI Taxonomy" id="113562"/>
    <lineage>
        <taxon>Bacteria</taxon>
        <taxon>Bacillati</taxon>
        <taxon>Actinomycetota</taxon>
        <taxon>Actinomycetes</taxon>
        <taxon>Micromonosporales</taxon>
        <taxon>Micromonosporaceae</taxon>
        <taxon>Actinoplanes</taxon>
    </lineage>
</organism>
<reference evidence="1 2" key="1">
    <citation type="submission" date="2016-10" db="EMBL/GenBank/DDBJ databases">
        <authorList>
            <person name="de Groot N.N."/>
        </authorList>
    </citation>
    <scope>NUCLEOTIDE SEQUENCE [LARGE SCALE GENOMIC DNA]</scope>
    <source>
        <strain evidence="1 2">DSM 43941</strain>
    </source>
</reference>
<dbReference type="AlphaFoldDB" id="A0A1H1RHP4"/>
<dbReference type="RefSeq" id="WP_092541320.1">
    <property type="nucleotide sequence ID" value="NZ_BOMJ01000081.1"/>
</dbReference>
<name>A0A1H1RHP4_9ACTN</name>
<dbReference type="OrthoDB" id="3293218at2"/>
<gene>
    <name evidence="1" type="ORF">SAMN04489716_0589</name>
</gene>
<dbReference type="STRING" id="113562.SAMN04489716_0589"/>
<evidence type="ECO:0000313" key="2">
    <source>
        <dbReference type="Proteomes" id="UP000198688"/>
    </source>
</evidence>
<dbReference type="Proteomes" id="UP000198688">
    <property type="component" value="Chromosome I"/>
</dbReference>
<dbReference type="EMBL" id="LT629758">
    <property type="protein sequence ID" value="SDS35076.1"/>
    <property type="molecule type" value="Genomic_DNA"/>
</dbReference>
<accession>A0A1H1RHP4</accession>